<gene>
    <name evidence="2" type="ORF">JOC73_001965</name>
</gene>
<evidence type="ECO:0000313" key="3">
    <source>
        <dbReference type="Proteomes" id="UP001314796"/>
    </source>
</evidence>
<reference evidence="2 3" key="1">
    <citation type="submission" date="2021-01" db="EMBL/GenBank/DDBJ databases">
        <title>Genomic Encyclopedia of Type Strains, Phase IV (KMG-IV): sequencing the most valuable type-strain genomes for metagenomic binning, comparative biology and taxonomic classification.</title>
        <authorList>
            <person name="Goeker M."/>
        </authorList>
    </citation>
    <scope>NUCLEOTIDE SEQUENCE [LARGE SCALE GENOMIC DNA]</scope>
    <source>
        <strain evidence="2 3">DSM 25890</strain>
    </source>
</reference>
<evidence type="ECO:0000256" key="1">
    <source>
        <dbReference type="ARBA" id="ARBA00022795"/>
    </source>
</evidence>
<protein>
    <recommendedName>
        <fullName evidence="4">FlgN protein</fullName>
    </recommendedName>
</protein>
<keyword evidence="3" id="KW-1185">Reference proteome</keyword>
<evidence type="ECO:0008006" key="4">
    <source>
        <dbReference type="Google" id="ProtNLM"/>
    </source>
</evidence>
<dbReference type="SUPFAM" id="SSF140566">
    <property type="entry name" value="FlgN-like"/>
    <property type="match status" value="1"/>
</dbReference>
<dbReference type="InterPro" id="IPR007809">
    <property type="entry name" value="FlgN-like"/>
</dbReference>
<dbReference type="RefSeq" id="WP_243427924.1">
    <property type="nucleotide sequence ID" value="NZ_JAFBEE010000012.1"/>
</dbReference>
<proteinExistence type="predicted"/>
<comment type="caution">
    <text evidence="2">The sequence shown here is derived from an EMBL/GenBank/DDBJ whole genome shotgun (WGS) entry which is preliminary data.</text>
</comment>
<organism evidence="2 3">
    <name type="scientific">Alkaliphilus hydrothermalis</name>
    <dbReference type="NCBI Taxonomy" id="1482730"/>
    <lineage>
        <taxon>Bacteria</taxon>
        <taxon>Bacillati</taxon>
        <taxon>Bacillota</taxon>
        <taxon>Clostridia</taxon>
        <taxon>Peptostreptococcales</taxon>
        <taxon>Natronincolaceae</taxon>
        <taxon>Alkaliphilus</taxon>
    </lineage>
</organism>
<dbReference type="Proteomes" id="UP001314796">
    <property type="component" value="Unassembled WGS sequence"/>
</dbReference>
<evidence type="ECO:0000313" key="2">
    <source>
        <dbReference type="EMBL" id="MBM7615395.1"/>
    </source>
</evidence>
<dbReference type="EMBL" id="JAFBEE010000012">
    <property type="protein sequence ID" value="MBM7615395.1"/>
    <property type="molecule type" value="Genomic_DNA"/>
</dbReference>
<sequence length="164" mass="18796">MDMNAEVVTDYLIRISEGKLQLVNQLLQLTLQQQDALEATEEEGISALDRHIHKKQEVMGKIDLLDKEFLEKFQSLKDELGINSFADLTEEPVKGIKELQKQIQEILKVTGKIKEIDETNAVKAQQNLEQIKQQIKVVKLGKKTNQGYGKKFNEIHSILIDKKK</sequence>
<dbReference type="Pfam" id="PF05130">
    <property type="entry name" value="FlgN"/>
    <property type="match status" value="1"/>
</dbReference>
<dbReference type="InterPro" id="IPR036679">
    <property type="entry name" value="FlgN-like_sf"/>
</dbReference>
<keyword evidence="1" id="KW-1005">Bacterial flagellum biogenesis</keyword>
<name>A0ABS2NR11_9FIRM</name>
<accession>A0ABS2NR11</accession>
<dbReference type="Gene3D" id="1.20.58.300">
    <property type="entry name" value="FlgN-like"/>
    <property type="match status" value="1"/>
</dbReference>